<feature type="compositionally biased region" description="Basic and acidic residues" evidence="2">
    <location>
        <begin position="23"/>
        <end position="35"/>
    </location>
</feature>
<keyword evidence="7" id="KW-1185">Reference proteome</keyword>
<evidence type="ECO:0000313" key="7">
    <source>
        <dbReference type="Proteomes" id="UP001152797"/>
    </source>
</evidence>
<sequence>MWRVACVIAFFGVLAALLRPASRERTDATPKKDPTSEAAKIGPEAPYPRLAAEDRRPGAPIWTSVELAKHSGLDRTRPLLLAIVGEVYDVGPGERHYGPNSGYHGMAGKDASRSFTTGNFKDDAVPGLQDLSPEQLQDVISWRSFYRKHEQYRFVGFLDGVYYNKEGHPTKALKKLEAIDDKTQKQQKVQQELRSRFKGCNSRTSQDKPESEIWCDDSYHGKGTRPVFLSANMVEISKEDSWCACLSDAQMTTALEKPDPKIKIRLAEYPECAGKQRCFRPKGAKSPLVAR</sequence>
<dbReference type="InterPro" id="IPR036400">
    <property type="entry name" value="Cyt_B5-like_heme/steroid_sf"/>
</dbReference>
<feature type="region of interest" description="Disordered" evidence="2">
    <location>
        <begin position="23"/>
        <end position="50"/>
    </location>
</feature>
<dbReference type="SUPFAM" id="SSF55856">
    <property type="entry name" value="Cytochrome b5-like heme/steroid binding domain"/>
    <property type="match status" value="1"/>
</dbReference>
<dbReference type="PANTHER" id="PTHR10281:SF4">
    <property type="entry name" value="NEUFERRICIN"/>
    <property type="match status" value="1"/>
</dbReference>
<evidence type="ECO:0000256" key="2">
    <source>
        <dbReference type="SAM" id="MobiDB-lite"/>
    </source>
</evidence>
<evidence type="ECO:0000256" key="3">
    <source>
        <dbReference type="SAM" id="SignalP"/>
    </source>
</evidence>
<name>A0A9P1C856_9DINO</name>
<dbReference type="PANTHER" id="PTHR10281">
    <property type="entry name" value="MEMBRANE-ASSOCIATED PROGESTERONE RECEPTOR COMPONENT-RELATED"/>
    <property type="match status" value="1"/>
</dbReference>
<dbReference type="InterPro" id="IPR001199">
    <property type="entry name" value="Cyt_B5-like_heme/steroid-bd"/>
</dbReference>
<dbReference type="EMBL" id="CAMXCT020001112">
    <property type="protein sequence ID" value="CAL1140219.1"/>
    <property type="molecule type" value="Genomic_DNA"/>
</dbReference>
<feature type="chain" id="PRO_5043270208" evidence="3">
    <location>
        <begin position="24"/>
        <end position="291"/>
    </location>
</feature>
<evidence type="ECO:0000259" key="4">
    <source>
        <dbReference type="SMART" id="SM01117"/>
    </source>
</evidence>
<evidence type="ECO:0000313" key="5">
    <source>
        <dbReference type="EMBL" id="CAI3986844.1"/>
    </source>
</evidence>
<organism evidence="5">
    <name type="scientific">Cladocopium goreaui</name>
    <dbReference type="NCBI Taxonomy" id="2562237"/>
    <lineage>
        <taxon>Eukaryota</taxon>
        <taxon>Sar</taxon>
        <taxon>Alveolata</taxon>
        <taxon>Dinophyceae</taxon>
        <taxon>Suessiales</taxon>
        <taxon>Symbiodiniaceae</taxon>
        <taxon>Cladocopium</taxon>
    </lineage>
</organism>
<feature type="signal peptide" evidence="3">
    <location>
        <begin position="1"/>
        <end position="23"/>
    </location>
</feature>
<dbReference type="GO" id="GO:0016020">
    <property type="term" value="C:membrane"/>
    <property type="evidence" value="ECO:0007669"/>
    <property type="project" value="TreeGrafter"/>
</dbReference>
<protein>
    <submittedName>
        <fullName evidence="6">H(+)-exporting diphosphatase</fullName>
    </submittedName>
</protein>
<dbReference type="EMBL" id="CAMXCT030001112">
    <property type="protein sequence ID" value="CAL4774156.1"/>
    <property type="molecule type" value="Genomic_DNA"/>
</dbReference>
<dbReference type="Pfam" id="PF00173">
    <property type="entry name" value="Cyt-b5"/>
    <property type="match status" value="1"/>
</dbReference>
<reference evidence="5" key="1">
    <citation type="submission" date="2022-10" db="EMBL/GenBank/DDBJ databases">
        <authorList>
            <person name="Chen Y."/>
            <person name="Dougan E. K."/>
            <person name="Chan C."/>
            <person name="Rhodes N."/>
            <person name="Thang M."/>
        </authorList>
    </citation>
    <scope>NUCLEOTIDE SEQUENCE</scope>
</reference>
<gene>
    <name evidence="5" type="ORF">C1SCF055_LOCUS14163</name>
</gene>
<dbReference type="OrthoDB" id="416620at2759"/>
<dbReference type="EMBL" id="CAMXCT010001112">
    <property type="protein sequence ID" value="CAI3986844.1"/>
    <property type="molecule type" value="Genomic_DNA"/>
</dbReference>
<dbReference type="Gene3D" id="3.10.120.10">
    <property type="entry name" value="Cytochrome b5-like heme/steroid binding domain"/>
    <property type="match status" value="1"/>
</dbReference>
<reference evidence="6 7" key="2">
    <citation type="submission" date="2024-05" db="EMBL/GenBank/DDBJ databases">
        <authorList>
            <person name="Chen Y."/>
            <person name="Shah S."/>
            <person name="Dougan E. K."/>
            <person name="Thang M."/>
            <person name="Chan C."/>
        </authorList>
    </citation>
    <scope>NUCLEOTIDE SEQUENCE [LARGE SCALE GENOMIC DNA]</scope>
</reference>
<evidence type="ECO:0000256" key="1">
    <source>
        <dbReference type="ARBA" id="ARBA00038357"/>
    </source>
</evidence>
<dbReference type="SMART" id="SM01117">
    <property type="entry name" value="Cyt-b5"/>
    <property type="match status" value="1"/>
</dbReference>
<keyword evidence="3" id="KW-0732">Signal</keyword>
<dbReference type="GO" id="GO:0012505">
    <property type="term" value="C:endomembrane system"/>
    <property type="evidence" value="ECO:0007669"/>
    <property type="project" value="TreeGrafter"/>
</dbReference>
<feature type="domain" description="Cytochrome b5 heme-binding" evidence="4">
    <location>
        <begin position="62"/>
        <end position="159"/>
    </location>
</feature>
<accession>A0A9P1C856</accession>
<dbReference type="InterPro" id="IPR050577">
    <property type="entry name" value="MAPR/NEUFC/NENF-like"/>
</dbReference>
<proteinExistence type="inferred from homology"/>
<comment type="caution">
    <text evidence="5">The sequence shown here is derived from an EMBL/GenBank/DDBJ whole genome shotgun (WGS) entry which is preliminary data.</text>
</comment>
<dbReference type="AlphaFoldDB" id="A0A9P1C856"/>
<dbReference type="Proteomes" id="UP001152797">
    <property type="component" value="Unassembled WGS sequence"/>
</dbReference>
<comment type="similarity">
    <text evidence="1">Belongs to the cytochrome b5 family. MAPR subfamily.</text>
</comment>
<evidence type="ECO:0000313" key="6">
    <source>
        <dbReference type="EMBL" id="CAL4774156.1"/>
    </source>
</evidence>